<dbReference type="OrthoDB" id="5876564at2"/>
<proteinExistence type="predicted"/>
<evidence type="ECO:0000256" key="1">
    <source>
        <dbReference type="SAM" id="SignalP"/>
    </source>
</evidence>
<feature type="chain" id="PRO_5009284672" evidence="1">
    <location>
        <begin position="24"/>
        <end position="190"/>
    </location>
</feature>
<protein>
    <submittedName>
        <fullName evidence="2">Uncharacterized protein</fullName>
    </submittedName>
</protein>
<keyword evidence="1" id="KW-0732">Signal</keyword>
<keyword evidence="3" id="KW-1185">Reference proteome</keyword>
<evidence type="ECO:0000313" key="3">
    <source>
        <dbReference type="Proteomes" id="UP000236721"/>
    </source>
</evidence>
<dbReference type="Proteomes" id="UP000236721">
    <property type="component" value="Unassembled WGS sequence"/>
</dbReference>
<name>A0A1H5T590_9VIBR</name>
<feature type="signal peptide" evidence="1">
    <location>
        <begin position="1"/>
        <end position="23"/>
    </location>
</feature>
<dbReference type="PROSITE" id="PS51257">
    <property type="entry name" value="PROKAR_LIPOPROTEIN"/>
    <property type="match status" value="1"/>
</dbReference>
<organism evidence="2 3">
    <name type="scientific">Vibrio hangzhouensis</name>
    <dbReference type="NCBI Taxonomy" id="462991"/>
    <lineage>
        <taxon>Bacteria</taxon>
        <taxon>Pseudomonadati</taxon>
        <taxon>Pseudomonadota</taxon>
        <taxon>Gammaproteobacteria</taxon>
        <taxon>Vibrionales</taxon>
        <taxon>Vibrionaceae</taxon>
        <taxon>Vibrio</taxon>
    </lineage>
</organism>
<gene>
    <name evidence="2" type="ORF">SAMN04488244_102133</name>
</gene>
<dbReference type="RefSeq" id="WP_103878742.1">
    <property type="nucleotide sequence ID" value="NZ_FNVG01000002.1"/>
</dbReference>
<accession>A0A1H5T590</accession>
<sequence>MIKTLMFALAMTLSLTGCTTATTAPKVNYSYGIATTGDFSFLPNQAVSTYAWKKGPVVARVSSELDGDRYLAVIRSLIDNEMAQKGYIKIDASQSPSMLMDFGIATESKMNDQEIFKSTQISTGIQVAAAPGEKGEKGTIYVAAFAPNSDFPRWRVLAQGPTEQRVDDPQEHEEMQRIISLMLNTVPVKQ</sequence>
<evidence type="ECO:0000313" key="2">
    <source>
        <dbReference type="EMBL" id="SEF58032.1"/>
    </source>
</evidence>
<reference evidence="3" key="1">
    <citation type="submission" date="2016-10" db="EMBL/GenBank/DDBJ databases">
        <authorList>
            <person name="Varghese N."/>
            <person name="Submissions S."/>
        </authorList>
    </citation>
    <scope>NUCLEOTIDE SEQUENCE [LARGE SCALE GENOMIC DNA]</scope>
    <source>
        <strain evidence="3">CGMCC 1.7062</strain>
    </source>
</reference>
<dbReference type="EMBL" id="FNVG01000002">
    <property type="protein sequence ID" value="SEF58032.1"/>
    <property type="molecule type" value="Genomic_DNA"/>
</dbReference>
<dbReference type="AlphaFoldDB" id="A0A1H5T590"/>